<evidence type="ECO:0000313" key="2">
    <source>
        <dbReference type="EMBL" id="MCA9377229.1"/>
    </source>
</evidence>
<dbReference type="AlphaFoldDB" id="A0A955I3K4"/>
<proteinExistence type="predicted"/>
<organism evidence="2 3">
    <name type="scientific">Candidatus Dojkabacteria bacterium</name>
    <dbReference type="NCBI Taxonomy" id="2099670"/>
    <lineage>
        <taxon>Bacteria</taxon>
        <taxon>Candidatus Dojkabacteria</taxon>
    </lineage>
</organism>
<feature type="compositionally biased region" description="Basic and acidic residues" evidence="1">
    <location>
        <begin position="44"/>
        <end position="65"/>
    </location>
</feature>
<feature type="region of interest" description="Disordered" evidence="1">
    <location>
        <begin position="44"/>
        <end position="97"/>
    </location>
</feature>
<evidence type="ECO:0000313" key="3">
    <source>
        <dbReference type="Proteomes" id="UP000741282"/>
    </source>
</evidence>
<name>A0A955I3K4_9BACT</name>
<protein>
    <submittedName>
        <fullName evidence="2">Uncharacterized protein</fullName>
    </submittedName>
</protein>
<reference evidence="2" key="2">
    <citation type="journal article" date="2021" name="Microbiome">
        <title>Successional dynamics and alternative stable states in a saline activated sludge microbial community over 9 years.</title>
        <authorList>
            <person name="Wang Y."/>
            <person name="Ye J."/>
            <person name="Ju F."/>
            <person name="Liu L."/>
            <person name="Boyd J.A."/>
            <person name="Deng Y."/>
            <person name="Parks D.H."/>
            <person name="Jiang X."/>
            <person name="Yin X."/>
            <person name="Woodcroft B.J."/>
            <person name="Tyson G.W."/>
            <person name="Hugenholtz P."/>
            <person name="Polz M.F."/>
            <person name="Zhang T."/>
        </authorList>
    </citation>
    <scope>NUCLEOTIDE SEQUENCE</scope>
    <source>
        <strain evidence="2">HKST-UBA17</strain>
    </source>
</reference>
<reference evidence="2" key="1">
    <citation type="submission" date="2020-04" db="EMBL/GenBank/DDBJ databases">
        <authorList>
            <person name="Zhang T."/>
        </authorList>
    </citation>
    <scope>NUCLEOTIDE SEQUENCE</scope>
    <source>
        <strain evidence="2">HKST-UBA17</strain>
    </source>
</reference>
<gene>
    <name evidence="2" type="ORF">KC685_04910</name>
</gene>
<dbReference type="EMBL" id="JAGQLN010000029">
    <property type="protein sequence ID" value="MCA9377229.1"/>
    <property type="molecule type" value="Genomic_DNA"/>
</dbReference>
<comment type="caution">
    <text evidence="2">The sequence shown here is derived from an EMBL/GenBank/DDBJ whole genome shotgun (WGS) entry which is preliminary data.</text>
</comment>
<feature type="region of interest" description="Disordered" evidence="1">
    <location>
        <begin position="1"/>
        <end position="23"/>
    </location>
</feature>
<feature type="non-terminal residue" evidence="2">
    <location>
        <position position="115"/>
    </location>
</feature>
<dbReference type="Proteomes" id="UP000741282">
    <property type="component" value="Unassembled WGS sequence"/>
</dbReference>
<feature type="compositionally biased region" description="Pro residues" evidence="1">
    <location>
        <begin position="72"/>
        <end position="88"/>
    </location>
</feature>
<sequence>MGGYYIGNSQVGTSDDGSSSTLTGDEISINAEIFKRWFEAAEKDQLEGEKNEENTTDVGQEKGEEQGSDTTPPNPTPQPPPDPQPTSPPATTNNWWSYPSVINTIPASSVTLTTV</sequence>
<evidence type="ECO:0000256" key="1">
    <source>
        <dbReference type="SAM" id="MobiDB-lite"/>
    </source>
</evidence>
<accession>A0A955I3K4</accession>
<feature type="compositionally biased region" description="Low complexity" evidence="1">
    <location>
        <begin position="12"/>
        <end position="23"/>
    </location>
</feature>